<dbReference type="STRING" id="1796646.A4V02_05110"/>
<dbReference type="AlphaFoldDB" id="A0A1B1S8M6"/>
<dbReference type="KEGG" id="pary:A4V02_05110"/>
<dbReference type="EMBL" id="CP015402">
    <property type="protein sequence ID" value="ANU63156.1"/>
    <property type="molecule type" value="Genomic_DNA"/>
</dbReference>
<dbReference type="CDD" id="cd09620">
    <property type="entry name" value="CBM9_like_3"/>
    <property type="match status" value="1"/>
</dbReference>
<sequence>MIIPYINKKKIAVTEISDLLDRNEIAPQYISTANWPAEFPYTPDVRFRIAHNGSMILLEYTVAEDYIRAMAKEDNGPVWEDSCVEMFITFDNLNYYNIECNCCGKVLLACGPDRNNRTYSTPECVGAISRATSITDTQFDSCKAPDKWCVRLAIPVVIFFADNIKNLHGMKARANFYKCGDKLPVPHFLSWKPINVPAPDFHLPHFFGEVVFE</sequence>
<protein>
    <recommendedName>
        <fullName evidence="1">Carbohydrate-binding domain-containing protein</fullName>
    </recommendedName>
</protein>
<evidence type="ECO:0000313" key="3">
    <source>
        <dbReference type="Proteomes" id="UP000186351"/>
    </source>
</evidence>
<dbReference type="Gene3D" id="2.60.40.1190">
    <property type="match status" value="1"/>
</dbReference>
<dbReference type="GO" id="GO:0016052">
    <property type="term" value="P:carbohydrate catabolic process"/>
    <property type="evidence" value="ECO:0007669"/>
    <property type="project" value="InterPro"/>
</dbReference>
<gene>
    <name evidence="2" type="ORF">A4V02_05110</name>
</gene>
<evidence type="ECO:0000259" key="1">
    <source>
        <dbReference type="Pfam" id="PF16011"/>
    </source>
</evidence>
<dbReference type="GeneID" id="65536227"/>
<organism evidence="2 3">
    <name type="scientific">Muribaculum intestinale</name>
    <dbReference type="NCBI Taxonomy" id="1796646"/>
    <lineage>
        <taxon>Bacteria</taxon>
        <taxon>Pseudomonadati</taxon>
        <taxon>Bacteroidota</taxon>
        <taxon>Bacteroidia</taxon>
        <taxon>Bacteroidales</taxon>
        <taxon>Muribaculaceae</taxon>
        <taxon>Muribaculum</taxon>
    </lineage>
</organism>
<dbReference type="Proteomes" id="UP000186351">
    <property type="component" value="Chromosome"/>
</dbReference>
<feature type="domain" description="Carbohydrate-binding" evidence="1">
    <location>
        <begin position="17"/>
        <end position="212"/>
    </location>
</feature>
<dbReference type="RefSeq" id="WP_068960514.1">
    <property type="nucleotide sequence ID" value="NZ_CAJTAP010000024.1"/>
</dbReference>
<accession>A0A1Z2XK00</accession>
<reference evidence="3" key="1">
    <citation type="submission" date="2016-04" db="EMBL/GenBank/DDBJ databases">
        <title>Complete Genome Sequences of Twelve Strains of a Stable Defined Moderately Diverse Mouse Microbiota 2 (sDMDMm2).</title>
        <authorList>
            <person name="Uchimura Y."/>
            <person name="Wyss M."/>
            <person name="Brugiroux S."/>
            <person name="Limenitakis J.P."/>
            <person name="Stecher B."/>
            <person name="McCoy K.D."/>
            <person name="Macpherson A.J."/>
        </authorList>
    </citation>
    <scope>NUCLEOTIDE SEQUENCE [LARGE SCALE GENOMIC DNA]</scope>
    <source>
        <strain evidence="3">YL27</strain>
    </source>
</reference>
<dbReference type="GO" id="GO:0004553">
    <property type="term" value="F:hydrolase activity, hydrolyzing O-glycosyl compounds"/>
    <property type="evidence" value="ECO:0007669"/>
    <property type="project" value="InterPro"/>
</dbReference>
<dbReference type="Pfam" id="PF16011">
    <property type="entry name" value="CBM9_2"/>
    <property type="match status" value="1"/>
</dbReference>
<dbReference type="OrthoDB" id="9801646at2"/>
<dbReference type="GO" id="GO:0030246">
    <property type="term" value="F:carbohydrate binding"/>
    <property type="evidence" value="ECO:0007669"/>
    <property type="project" value="InterPro"/>
</dbReference>
<dbReference type="InterPro" id="IPR010502">
    <property type="entry name" value="Carb-bd_dom_fam9"/>
</dbReference>
<keyword evidence="3" id="KW-1185">Reference proteome</keyword>
<evidence type="ECO:0000313" key="2">
    <source>
        <dbReference type="EMBL" id="ANU63156.1"/>
    </source>
</evidence>
<dbReference type="SUPFAM" id="SSF49344">
    <property type="entry name" value="CBD9-like"/>
    <property type="match status" value="1"/>
</dbReference>
<name>A0A1B1S8M6_9BACT</name>
<proteinExistence type="predicted"/>
<accession>A0A1B1S8M6</accession>